<protein>
    <submittedName>
        <fullName evidence="1">Uncharacterized protein</fullName>
    </submittedName>
</protein>
<evidence type="ECO:0000313" key="1">
    <source>
        <dbReference type="EMBL" id="KAI3710006.1"/>
    </source>
</evidence>
<dbReference type="EMBL" id="CM042015">
    <property type="protein sequence ID" value="KAI3710006.1"/>
    <property type="molecule type" value="Genomic_DNA"/>
</dbReference>
<dbReference type="Proteomes" id="UP001055811">
    <property type="component" value="Linkage Group LG07"/>
</dbReference>
<reference evidence="1 2" key="2">
    <citation type="journal article" date="2022" name="Mol. Ecol. Resour.">
        <title>The genomes of chicory, endive, great burdock and yacon provide insights into Asteraceae paleo-polyploidization history and plant inulin production.</title>
        <authorList>
            <person name="Fan W."/>
            <person name="Wang S."/>
            <person name="Wang H."/>
            <person name="Wang A."/>
            <person name="Jiang F."/>
            <person name="Liu H."/>
            <person name="Zhao H."/>
            <person name="Xu D."/>
            <person name="Zhang Y."/>
        </authorList>
    </citation>
    <scope>NUCLEOTIDE SEQUENCE [LARGE SCALE GENOMIC DNA]</scope>
    <source>
        <strain evidence="2">cv. Punajuju</strain>
        <tissue evidence="1">Leaves</tissue>
    </source>
</reference>
<reference evidence="2" key="1">
    <citation type="journal article" date="2022" name="Mol. Ecol. Resour.">
        <title>The genomes of chicory, endive, great burdock and yacon provide insights into Asteraceae palaeo-polyploidization history and plant inulin production.</title>
        <authorList>
            <person name="Fan W."/>
            <person name="Wang S."/>
            <person name="Wang H."/>
            <person name="Wang A."/>
            <person name="Jiang F."/>
            <person name="Liu H."/>
            <person name="Zhao H."/>
            <person name="Xu D."/>
            <person name="Zhang Y."/>
        </authorList>
    </citation>
    <scope>NUCLEOTIDE SEQUENCE [LARGE SCALE GENOMIC DNA]</scope>
    <source>
        <strain evidence="2">cv. Punajuju</strain>
    </source>
</reference>
<name>A0ACB9AKI1_CICIN</name>
<keyword evidence="2" id="KW-1185">Reference proteome</keyword>
<gene>
    <name evidence="1" type="ORF">L2E82_39779</name>
</gene>
<evidence type="ECO:0000313" key="2">
    <source>
        <dbReference type="Proteomes" id="UP001055811"/>
    </source>
</evidence>
<comment type="caution">
    <text evidence="1">The sequence shown here is derived from an EMBL/GenBank/DDBJ whole genome shotgun (WGS) entry which is preliminary data.</text>
</comment>
<accession>A0ACB9AKI1</accession>
<organism evidence="1 2">
    <name type="scientific">Cichorium intybus</name>
    <name type="common">Chicory</name>
    <dbReference type="NCBI Taxonomy" id="13427"/>
    <lineage>
        <taxon>Eukaryota</taxon>
        <taxon>Viridiplantae</taxon>
        <taxon>Streptophyta</taxon>
        <taxon>Embryophyta</taxon>
        <taxon>Tracheophyta</taxon>
        <taxon>Spermatophyta</taxon>
        <taxon>Magnoliopsida</taxon>
        <taxon>eudicotyledons</taxon>
        <taxon>Gunneridae</taxon>
        <taxon>Pentapetalae</taxon>
        <taxon>asterids</taxon>
        <taxon>campanulids</taxon>
        <taxon>Asterales</taxon>
        <taxon>Asteraceae</taxon>
        <taxon>Cichorioideae</taxon>
        <taxon>Cichorieae</taxon>
        <taxon>Cichoriinae</taxon>
        <taxon>Cichorium</taxon>
    </lineage>
</organism>
<proteinExistence type="predicted"/>
<sequence length="200" mass="22296">MVELEIEEIKRTSEGLKDKLVGQVKCLSNLEFFNNLCVAEDLEHADQLSSDEEATGELSDEKDDDFDLDLEEKSLSEENGKEHLPDLDGIEDTQDDEQLVSDGHFSDETKNVSSDQGTQEKTRLTIPTCVVKENPSLSSHQDTREGDDPHLVSDHVTREGEKSDLSSDLVMSEGEKPDIKDACNVYSMQKGEYTVTNSLV</sequence>